<dbReference type="Pfam" id="PF10343">
    <property type="entry name" value="Q_salvage"/>
    <property type="match status" value="1"/>
</dbReference>
<keyword evidence="1 6" id="KW-0378">Hydrolase</keyword>
<reference evidence="8" key="1">
    <citation type="submission" date="2022-11" db="EMBL/GenBank/DDBJ databases">
        <title>Centuries of genome instability and evolution in soft-shell clam transmissible cancer (bioRxiv).</title>
        <authorList>
            <person name="Hart S.F.M."/>
            <person name="Yonemitsu M.A."/>
            <person name="Giersch R.M."/>
            <person name="Beal B.F."/>
            <person name="Arriagada G."/>
            <person name="Davis B.W."/>
            <person name="Ostrander E.A."/>
            <person name="Goff S.P."/>
            <person name="Metzger M.J."/>
        </authorList>
    </citation>
    <scope>NUCLEOTIDE SEQUENCE</scope>
    <source>
        <strain evidence="8">MELC-2E11</strain>
        <tissue evidence="8">Siphon/mantle</tissue>
    </source>
</reference>
<keyword evidence="9" id="KW-1185">Reference proteome</keyword>
<evidence type="ECO:0000256" key="1">
    <source>
        <dbReference type="ARBA" id="ARBA00022801"/>
    </source>
</evidence>
<sequence length="340" mass="38935">MSVINSPRDAGRYIAENSKDVKINDVGVKKVAEIMAECVKSGTYSIKSWKKHELNPSIMDEAALNWIFVADTLNFSFWSADEEQKYVVKYKGKEHTGYWSLCAAMNRALDEKIPLTDPKYFASITKDQLAHVLRSDSSTEIPMFEERLEVLREAGTVMMEKYGGKFVNVIKKCENSAQSLLKIVTDDFPSYRDVTEFCGKTVAIYKRVQILIADIWACFEGQGFGEFRDIDTITMFADYRIPQALLFFGVLEYSPELMEYLKKDSMMNIWATELVNEETRRNLGAQLRGGDEPDGNNRSVGQNHTGSGDLLVNSILIDHYLWDYRRERADEMTDIPFHKI</sequence>
<proteinExistence type="inferred from homology"/>
<dbReference type="PANTHER" id="PTHR21314">
    <property type="entry name" value="QUEUOSINE 5'-PHOSPHATE N-GLYCOSYLASE_HYDROLASE-RELATED"/>
    <property type="match status" value="1"/>
</dbReference>
<comment type="function">
    <text evidence="6">Catalyzes the hydrolysis of queuosine 5'-phosphate, releasing the nucleobase queuine (q). Is required for salvage of queuine from exogenous queuosine (Q) that is imported and then converted to queuosine 5'-phosphate intracellularly.</text>
</comment>
<accession>A0ABY7FCD0</accession>
<organism evidence="8 9">
    <name type="scientific">Mya arenaria</name>
    <name type="common">Soft-shell clam</name>
    <dbReference type="NCBI Taxonomy" id="6604"/>
    <lineage>
        <taxon>Eukaryota</taxon>
        <taxon>Metazoa</taxon>
        <taxon>Spiralia</taxon>
        <taxon>Lophotrochozoa</taxon>
        <taxon>Mollusca</taxon>
        <taxon>Bivalvia</taxon>
        <taxon>Autobranchia</taxon>
        <taxon>Heteroconchia</taxon>
        <taxon>Euheterodonta</taxon>
        <taxon>Imparidentia</taxon>
        <taxon>Neoheterodontei</taxon>
        <taxon>Myida</taxon>
        <taxon>Myoidea</taxon>
        <taxon>Myidae</taxon>
        <taxon>Mya</taxon>
    </lineage>
</organism>
<evidence type="ECO:0000256" key="5">
    <source>
        <dbReference type="ARBA" id="ARBA00048204"/>
    </source>
</evidence>
<evidence type="ECO:0000313" key="9">
    <source>
        <dbReference type="Proteomes" id="UP001164746"/>
    </source>
</evidence>
<dbReference type="InterPro" id="IPR019438">
    <property type="entry name" value="Q_salvage"/>
</dbReference>
<name>A0ABY7FCD0_MYAAR</name>
<evidence type="ECO:0000256" key="7">
    <source>
        <dbReference type="SAM" id="MobiDB-lite"/>
    </source>
</evidence>
<feature type="compositionally biased region" description="Polar residues" evidence="7">
    <location>
        <begin position="296"/>
        <end position="305"/>
    </location>
</feature>
<dbReference type="Proteomes" id="UP001164746">
    <property type="component" value="Chromosome 11"/>
</dbReference>
<evidence type="ECO:0000256" key="6">
    <source>
        <dbReference type="RuleBase" id="RU365002"/>
    </source>
</evidence>
<evidence type="ECO:0000313" key="8">
    <source>
        <dbReference type="EMBL" id="WAR19835.1"/>
    </source>
</evidence>
<evidence type="ECO:0000256" key="4">
    <source>
        <dbReference type="ARBA" id="ARBA00035393"/>
    </source>
</evidence>
<dbReference type="PANTHER" id="PTHR21314:SF0">
    <property type="entry name" value="QUEUOSINE 5'-PHOSPHATE N-GLYCOSYLASE_HYDROLASE"/>
    <property type="match status" value="1"/>
</dbReference>
<comment type="similarity">
    <text evidence="2 6">Belongs to the QNG1 protein family.</text>
</comment>
<protein>
    <recommendedName>
        <fullName evidence="3 6">Queuosine 5'-phosphate N-glycosylase/hydrolase</fullName>
        <ecNumber evidence="6">3.2.2.-</ecNumber>
    </recommendedName>
    <alternativeName>
        <fullName evidence="4 6">Queuosine-nucleotide N-glycosylase/hydrolase</fullName>
    </alternativeName>
</protein>
<gene>
    <name evidence="8" type="ORF">MAR_001673</name>
</gene>
<dbReference type="EC" id="3.2.2.-" evidence="6"/>
<evidence type="ECO:0000256" key="3">
    <source>
        <dbReference type="ARBA" id="ARBA00035306"/>
    </source>
</evidence>
<evidence type="ECO:0000256" key="2">
    <source>
        <dbReference type="ARBA" id="ARBA00035119"/>
    </source>
</evidence>
<feature type="non-terminal residue" evidence="8">
    <location>
        <position position="340"/>
    </location>
</feature>
<dbReference type="EMBL" id="CP111022">
    <property type="protein sequence ID" value="WAR19835.1"/>
    <property type="molecule type" value="Genomic_DNA"/>
</dbReference>
<feature type="region of interest" description="Disordered" evidence="7">
    <location>
        <begin position="285"/>
        <end position="305"/>
    </location>
</feature>
<comment type="catalytic activity">
    <reaction evidence="5 6">
        <text>queuosine 5'-phosphate + H2O = queuine + D-ribose 5-phosphate</text>
        <dbReference type="Rhea" id="RHEA:75387"/>
        <dbReference type="ChEBI" id="CHEBI:15377"/>
        <dbReference type="ChEBI" id="CHEBI:17433"/>
        <dbReference type="ChEBI" id="CHEBI:78346"/>
        <dbReference type="ChEBI" id="CHEBI:194371"/>
    </reaction>
    <physiologicalReaction direction="left-to-right" evidence="5 6">
        <dbReference type="Rhea" id="RHEA:75388"/>
    </physiologicalReaction>
</comment>